<evidence type="ECO:0000313" key="2">
    <source>
        <dbReference type="EMBL" id="EEN49968.1"/>
    </source>
</evidence>
<evidence type="ECO:0000256" key="1">
    <source>
        <dbReference type="SAM" id="MobiDB-lite"/>
    </source>
</evidence>
<proteinExistence type="predicted"/>
<protein>
    <submittedName>
        <fullName evidence="2">Uncharacterized protein</fullName>
    </submittedName>
</protein>
<dbReference type="InParanoid" id="C3ZAT1"/>
<organism>
    <name type="scientific">Branchiostoma floridae</name>
    <name type="common">Florida lancelet</name>
    <name type="synonym">Amphioxus</name>
    <dbReference type="NCBI Taxonomy" id="7739"/>
    <lineage>
        <taxon>Eukaryota</taxon>
        <taxon>Metazoa</taxon>
        <taxon>Chordata</taxon>
        <taxon>Cephalochordata</taxon>
        <taxon>Leptocardii</taxon>
        <taxon>Amphioxiformes</taxon>
        <taxon>Branchiostomatidae</taxon>
        <taxon>Branchiostoma</taxon>
    </lineage>
</organism>
<sequence>MAFFTPCSVYMYSKKNDKRTYTPEKPTDKVWTNPRGLLSSPGEIRGAAVSPPAGNTWWCRPSERYREAIKHGGGSKQMCGVPSERYRGAIKQGGGGGSKQIISGPGKIRKLYPLHLHPGGCDHTLHLSSYNPIITAPVLI</sequence>
<dbReference type="EMBL" id="GG666603">
    <property type="protein sequence ID" value="EEN49968.1"/>
    <property type="molecule type" value="Genomic_DNA"/>
</dbReference>
<feature type="region of interest" description="Disordered" evidence="1">
    <location>
        <begin position="18"/>
        <end position="48"/>
    </location>
</feature>
<reference evidence="2" key="1">
    <citation type="journal article" date="2008" name="Nature">
        <title>The amphioxus genome and the evolution of the chordate karyotype.</title>
        <authorList>
            <consortium name="US DOE Joint Genome Institute (JGI-PGF)"/>
            <person name="Putnam N.H."/>
            <person name="Butts T."/>
            <person name="Ferrier D.E.K."/>
            <person name="Furlong R.F."/>
            <person name="Hellsten U."/>
            <person name="Kawashima T."/>
            <person name="Robinson-Rechavi M."/>
            <person name="Shoguchi E."/>
            <person name="Terry A."/>
            <person name="Yu J.-K."/>
            <person name="Benito-Gutierrez E.L."/>
            <person name="Dubchak I."/>
            <person name="Garcia-Fernandez J."/>
            <person name="Gibson-Brown J.J."/>
            <person name="Grigoriev I.V."/>
            <person name="Horton A.C."/>
            <person name="de Jong P.J."/>
            <person name="Jurka J."/>
            <person name="Kapitonov V.V."/>
            <person name="Kohara Y."/>
            <person name="Kuroki Y."/>
            <person name="Lindquist E."/>
            <person name="Lucas S."/>
            <person name="Osoegawa K."/>
            <person name="Pennacchio L.A."/>
            <person name="Salamov A.A."/>
            <person name="Satou Y."/>
            <person name="Sauka-Spengler T."/>
            <person name="Schmutz J."/>
            <person name="Shin-I T."/>
            <person name="Toyoda A."/>
            <person name="Bronner-Fraser M."/>
            <person name="Fujiyama A."/>
            <person name="Holland L.Z."/>
            <person name="Holland P.W.H."/>
            <person name="Satoh N."/>
            <person name="Rokhsar D.S."/>
        </authorList>
    </citation>
    <scope>NUCLEOTIDE SEQUENCE [LARGE SCALE GENOMIC DNA]</scope>
    <source>
        <strain evidence="2">S238N-H82</strain>
        <tissue evidence="2">Testes</tissue>
    </source>
</reference>
<name>C3ZAT1_BRAFL</name>
<dbReference type="AlphaFoldDB" id="C3ZAT1"/>
<gene>
    <name evidence="2" type="ORF">BRAFLDRAFT_68606</name>
</gene>
<accession>C3ZAT1</accession>
<feature type="compositionally biased region" description="Basic and acidic residues" evidence="1">
    <location>
        <begin position="18"/>
        <end position="28"/>
    </location>
</feature>